<dbReference type="PANTHER" id="PTHR35526:SF3">
    <property type="entry name" value="ANTI-SIGMA-F FACTOR RSBW"/>
    <property type="match status" value="1"/>
</dbReference>
<keyword evidence="4" id="KW-0067">ATP-binding</keyword>
<dbReference type="RefSeq" id="WP_169382988.1">
    <property type="nucleotide sequence ID" value="NZ_JAAXLA010000037.1"/>
</dbReference>
<evidence type="ECO:0000313" key="4">
    <source>
        <dbReference type="EMBL" id="NMH99502.1"/>
    </source>
</evidence>
<dbReference type="InterPro" id="IPR050267">
    <property type="entry name" value="Anti-sigma-factor_SerPK"/>
</dbReference>
<keyword evidence="1" id="KW-0808">Transferase</keyword>
<organism evidence="4 5">
    <name type="scientific">Pseudonocardia acidicola</name>
    <dbReference type="NCBI Taxonomy" id="2724939"/>
    <lineage>
        <taxon>Bacteria</taxon>
        <taxon>Bacillati</taxon>
        <taxon>Actinomycetota</taxon>
        <taxon>Actinomycetes</taxon>
        <taxon>Pseudonocardiales</taxon>
        <taxon>Pseudonocardiaceae</taxon>
        <taxon>Pseudonocardia</taxon>
    </lineage>
</organism>
<gene>
    <name evidence="4" type="ORF">HF526_19595</name>
</gene>
<dbReference type="EMBL" id="JAAXLA010000037">
    <property type="protein sequence ID" value="NMH99502.1"/>
    <property type="molecule type" value="Genomic_DNA"/>
</dbReference>
<feature type="domain" description="Histidine kinase/HSP90-like ATPase" evidence="3">
    <location>
        <begin position="55"/>
        <end position="167"/>
    </location>
</feature>
<comment type="caution">
    <text evidence="4">The sequence shown here is derived from an EMBL/GenBank/DDBJ whole genome shotgun (WGS) entry which is preliminary data.</text>
</comment>
<evidence type="ECO:0000259" key="3">
    <source>
        <dbReference type="Pfam" id="PF13581"/>
    </source>
</evidence>
<name>A0ABX1SFB7_9PSEU</name>
<protein>
    <submittedName>
        <fullName evidence="4">ATP-binding protein</fullName>
    </submittedName>
</protein>
<dbReference type="InterPro" id="IPR036890">
    <property type="entry name" value="HATPase_C_sf"/>
</dbReference>
<sequence length="175" mass="18454">MTAPVHGSSHPEDAGRRAAAAEPARPVAQLLDAAWSGVVVDPTVPPLVCTGILGEAARLAEVRRRLGEWAATAGLPAPNVEDLVHASYEALANAAEHAYASGPQQVDLIAARTTDGRVLVTVRDHGRWRPPPADAGFRGRGLLMIKAMAYRAEIQRGPNGTAVHMQWRLPPSASG</sequence>
<reference evidence="4 5" key="1">
    <citation type="submission" date="2020-04" db="EMBL/GenBank/DDBJ databases">
        <authorList>
            <person name="Klaysubun C."/>
            <person name="Duangmal K."/>
            <person name="Lipun K."/>
        </authorList>
    </citation>
    <scope>NUCLEOTIDE SEQUENCE [LARGE SCALE GENOMIC DNA]</scope>
    <source>
        <strain evidence="4 5">K10HN5</strain>
    </source>
</reference>
<keyword evidence="1" id="KW-0418">Kinase</keyword>
<keyword evidence="4" id="KW-0547">Nucleotide-binding</keyword>
<evidence type="ECO:0000256" key="1">
    <source>
        <dbReference type="ARBA" id="ARBA00022527"/>
    </source>
</evidence>
<accession>A0ABX1SFB7</accession>
<evidence type="ECO:0000256" key="2">
    <source>
        <dbReference type="SAM" id="MobiDB-lite"/>
    </source>
</evidence>
<evidence type="ECO:0000313" key="5">
    <source>
        <dbReference type="Proteomes" id="UP000820669"/>
    </source>
</evidence>
<dbReference type="CDD" id="cd16936">
    <property type="entry name" value="HATPase_RsbW-like"/>
    <property type="match status" value="1"/>
</dbReference>
<proteinExistence type="predicted"/>
<dbReference type="Proteomes" id="UP000820669">
    <property type="component" value="Unassembled WGS sequence"/>
</dbReference>
<dbReference type="SUPFAM" id="SSF55874">
    <property type="entry name" value="ATPase domain of HSP90 chaperone/DNA topoisomerase II/histidine kinase"/>
    <property type="match status" value="1"/>
</dbReference>
<dbReference type="GO" id="GO:0005524">
    <property type="term" value="F:ATP binding"/>
    <property type="evidence" value="ECO:0007669"/>
    <property type="project" value="UniProtKB-KW"/>
</dbReference>
<dbReference type="InterPro" id="IPR003594">
    <property type="entry name" value="HATPase_dom"/>
</dbReference>
<dbReference type="Gene3D" id="3.30.565.10">
    <property type="entry name" value="Histidine kinase-like ATPase, C-terminal domain"/>
    <property type="match status" value="1"/>
</dbReference>
<dbReference type="Pfam" id="PF13581">
    <property type="entry name" value="HATPase_c_2"/>
    <property type="match status" value="1"/>
</dbReference>
<dbReference type="PANTHER" id="PTHR35526">
    <property type="entry name" value="ANTI-SIGMA-F FACTOR RSBW-RELATED"/>
    <property type="match status" value="1"/>
</dbReference>
<keyword evidence="1" id="KW-0723">Serine/threonine-protein kinase</keyword>
<feature type="region of interest" description="Disordered" evidence="2">
    <location>
        <begin position="1"/>
        <end position="21"/>
    </location>
</feature>
<keyword evidence="5" id="KW-1185">Reference proteome</keyword>